<gene>
    <name evidence="2" type="ORF">TRIATDRAFT_214538</name>
</gene>
<dbReference type="eggNOG" id="ENOG502SN14">
    <property type="taxonomic scope" value="Eukaryota"/>
</dbReference>
<sequence length="313" mass="35113">MAVPYTLSGAINDFFIENTSVIRQQCDDFVLSCVGGPVIPVEIQGMFSYTLTAGTDGSKLFQFRVHDSKLDTVLLDLAKIVHPQFVTGCKYHGTIAARFRQCNTTKDLAKFFAQSWNNGQQLCPDKAAALLIEFRSKLDRLSLSLPSRFATNLDAVRKELPLLFSERLPFILSHQDLNEMNMLINPETGCITGIVDWAEARILSFGFSLWAFENLLGYMDSEGWHYYDNRHELEGIFWQTFLAEANSTSDGDLQLIRVARMAGLFFRYGFDWDGEGVENVVDESSLSSLAYLDAFCTSDDWAPTRAASAADLL</sequence>
<protein>
    <recommendedName>
        <fullName evidence="1">Aminoglycoside phosphotransferase domain-containing protein</fullName>
    </recommendedName>
</protein>
<evidence type="ECO:0000313" key="3">
    <source>
        <dbReference type="Proteomes" id="UP000005426"/>
    </source>
</evidence>
<organism evidence="2 3">
    <name type="scientific">Hypocrea atroviridis (strain ATCC 20476 / IMI 206040)</name>
    <name type="common">Trichoderma atroviride</name>
    <dbReference type="NCBI Taxonomy" id="452589"/>
    <lineage>
        <taxon>Eukaryota</taxon>
        <taxon>Fungi</taxon>
        <taxon>Dikarya</taxon>
        <taxon>Ascomycota</taxon>
        <taxon>Pezizomycotina</taxon>
        <taxon>Sordariomycetes</taxon>
        <taxon>Hypocreomycetidae</taxon>
        <taxon>Hypocreales</taxon>
        <taxon>Hypocreaceae</taxon>
        <taxon>Trichoderma</taxon>
    </lineage>
</organism>
<dbReference type="Pfam" id="PF01636">
    <property type="entry name" value="APH"/>
    <property type="match status" value="1"/>
</dbReference>
<reference evidence="2 3" key="1">
    <citation type="journal article" date="2011" name="Genome Biol.">
        <title>Comparative genome sequence analysis underscores mycoparasitism as the ancestral life style of Trichoderma.</title>
        <authorList>
            <person name="Kubicek C.P."/>
            <person name="Herrera-Estrella A."/>
            <person name="Seidl-Seiboth V."/>
            <person name="Martinez D.A."/>
            <person name="Druzhinina I.S."/>
            <person name="Thon M."/>
            <person name="Zeilinger S."/>
            <person name="Casas-Flores S."/>
            <person name="Horwitz B.A."/>
            <person name="Mukherjee P.K."/>
            <person name="Mukherjee M."/>
            <person name="Kredics L."/>
            <person name="Alcaraz L.D."/>
            <person name="Aerts A."/>
            <person name="Antal Z."/>
            <person name="Atanasova L."/>
            <person name="Cervantes-Badillo M.G."/>
            <person name="Challacombe J."/>
            <person name="Chertkov O."/>
            <person name="McCluskey K."/>
            <person name="Coulpier F."/>
            <person name="Deshpande N."/>
            <person name="von Doehren H."/>
            <person name="Ebbole D.J."/>
            <person name="Esquivel-Naranjo E.U."/>
            <person name="Fekete E."/>
            <person name="Flipphi M."/>
            <person name="Glaser F."/>
            <person name="Gomez-Rodriguez E.Y."/>
            <person name="Gruber S."/>
            <person name="Han C."/>
            <person name="Henrissat B."/>
            <person name="Hermosa R."/>
            <person name="Hernandez-Onate M."/>
            <person name="Karaffa L."/>
            <person name="Kosti I."/>
            <person name="Le Crom S."/>
            <person name="Lindquist E."/>
            <person name="Lucas S."/>
            <person name="Luebeck M."/>
            <person name="Luebeck P.S."/>
            <person name="Margeot A."/>
            <person name="Metz B."/>
            <person name="Misra M."/>
            <person name="Nevalainen H."/>
            <person name="Omann M."/>
            <person name="Packer N."/>
            <person name="Perrone G."/>
            <person name="Uresti-Rivera E.E."/>
            <person name="Salamov A."/>
            <person name="Schmoll M."/>
            <person name="Seiboth B."/>
            <person name="Shapiro H."/>
            <person name="Sukno S."/>
            <person name="Tamayo-Ramos J.A."/>
            <person name="Tisch D."/>
            <person name="Wiest A."/>
            <person name="Wilkinson H.H."/>
            <person name="Zhang M."/>
            <person name="Coutinho P.M."/>
            <person name="Kenerley C.M."/>
            <person name="Monte E."/>
            <person name="Baker S.E."/>
            <person name="Grigoriev I.V."/>
        </authorList>
    </citation>
    <scope>NUCLEOTIDE SEQUENCE [LARGE SCALE GENOMIC DNA]</scope>
    <source>
        <strain evidence="3">ATCC 20476 / IMI 206040</strain>
    </source>
</reference>
<dbReference type="Proteomes" id="UP000005426">
    <property type="component" value="Unassembled WGS sequence"/>
</dbReference>
<evidence type="ECO:0000313" key="2">
    <source>
        <dbReference type="EMBL" id="EHK48492.1"/>
    </source>
</evidence>
<name>G9NKS0_HYPAI</name>
<dbReference type="InterPro" id="IPR002575">
    <property type="entry name" value="Aminoglycoside_PTrfase"/>
</dbReference>
<feature type="domain" description="Aminoglycoside phosphotransferase" evidence="1">
    <location>
        <begin position="148"/>
        <end position="202"/>
    </location>
</feature>
<evidence type="ECO:0000259" key="1">
    <source>
        <dbReference type="Pfam" id="PF01636"/>
    </source>
</evidence>
<dbReference type="InterPro" id="IPR011009">
    <property type="entry name" value="Kinase-like_dom_sf"/>
</dbReference>
<comment type="caution">
    <text evidence="2">The sequence shown here is derived from an EMBL/GenBank/DDBJ whole genome shotgun (WGS) entry which is preliminary data.</text>
</comment>
<dbReference type="STRING" id="452589.G9NKS0"/>
<dbReference type="EMBL" id="ABDG02000018">
    <property type="protein sequence ID" value="EHK48492.1"/>
    <property type="molecule type" value="Genomic_DNA"/>
</dbReference>
<dbReference type="AlphaFoldDB" id="G9NKS0"/>
<dbReference type="Gene3D" id="3.90.1200.10">
    <property type="match status" value="1"/>
</dbReference>
<dbReference type="SUPFAM" id="SSF56112">
    <property type="entry name" value="Protein kinase-like (PK-like)"/>
    <property type="match status" value="1"/>
</dbReference>
<dbReference type="OrthoDB" id="4895744at2759"/>
<proteinExistence type="predicted"/>
<dbReference type="OMA" id="EGWHYYD"/>
<keyword evidence="3" id="KW-1185">Reference proteome</keyword>
<dbReference type="HOGENOM" id="CLU_038193_1_0_1"/>
<accession>G9NKS0</accession>